<gene>
    <name evidence="1" type="ORF">SAMN04488009_1289</name>
</gene>
<accession>A0ABY1SF06</accession>
<keyword evidence="2" id="KW-1185">Reference proteome</keyword>
<proteinExistence type="predicted"/>
<reference evidence="1 2" key="1">
    <citation type="submission" date="2017-06" db="EMBL/GenBank/DDBJ databases">
        <authorList>
            <person name="Varghese N."/>
            <person name="Submissions S."/>
        </authorList>
    </citation>
    <scope>NUCLEOTIDE SEQUENCE [LARGE SCALE GENOMIC DNA]</scope>
    <source>
        <strain evidence="1 2">DSM 19840</strain>
    </source>
</reference>
<evidence type="ECO:0000313" key="1">
    <source>
        <dbReference type="EMBL" id="SNR38831.1"/>
    </source>
</evidence>
<dbReference type="PROSITE" id="PS51257">
    <property type="entry name" value="PROKAR_LIPOPROTEIN"/>
    <property type="match status" value="1"/>
</dbReference>
<dbReference type="RefSeq" id="WP_089259800.1">
    <property type="nucleotide sequence ID" value="NZ_FZNV01000002.1"/>
</dbReference>
<sequence>MHIVKHPKPKIFGIITFLALYIMVMSCSQENYNDSDFVAGETFTNSNIQLYHIDTLSVETSTMKFDSIITSESTRILVGRYHDSIFGTVNASGFMQFLPSTYSIDTEAQFDSIVFIAGYDNYYYNDTLQKNTIEIKRISEQLKPADGDNFYNTSTITHDEDNLGSIEYYPRPISGDSIRIKLMDHYGTDIFNQLQEKNIVNTDEYIDRYKGIAMVPRGSDNGSIIGFSKSADRTFVRLYYSIPTSEESVQGYLDIRLNTTSTPIPFFNQITADAPIPPLQTLINSEINLASAASNNQSYIQSGIGIAMRLQFPNMSTLFDIPGNGTILDGVLKIKPAPLSYSDELILSDSLAVYVVDHNNVLTEQLSISGSAVYAILNKENQEFNDIYYQLPLAFYLEELQLKSRDKDDALILLPINYNSTVDRFVLNANGNGTNETILELTYAIYDEEE</sequence>
<evidence type="ECO:0000313" key="2">
    <source>
        <dbReference type="Proteomes" id="UP000198337"/>
    </source>
</evidence>
<evidence type="ECO:0008006" key="3">
    <source>
        <dbReference type="Google" id="ProtNLM"/>
    </source>
</evidence>
<dbReference type="Pfam" id="PF14092">
    <property type="entry name" value="DUF4270"/>
    <property type="match status" value="1"/>
</dbReference>
<organism evidence="1 2">
    <name type="scientific">Maribacter sedimenticola</name>
    <dbReference type="NCBI Taxonomy" id="228956"/>
    <lineage>
        <taxon>Bacteria</taxon>
        <taxon>Pseudomonadati</taxon>
        <taxon>Bacteroidota</taxon>
        <taxon>Flavobacteriia</taxon>
        <taxon>Flavobacteriales</taxon>
        <taxon>Flavobacteriaceae</taxon>
        <taxon>Maribacter</taxon>
    </lineage>
</organism>
<dbReference type="InterPro" id="IPR025366">
    <property type="entry name" value="DUF4270"/>
</dbReference>
<comment type="caution">
    <text evidence="1">The sequence shown here is derived from an EMBL/GenBank/DDBJ whole genome shotgun (WGS) entry which is preliminary data.</text>
</comment>
<dbReference type="Proteomes" id="UP000198337">
    <property type="component" value="Unassembled WGS sequence"/>
</dbReference>
<name>A0ABY1SF06_9FLAO</name>
<protein>
    <recommendedName>
        <fullName evidence="3">DUF4270 domain-containing protein</fullName>
    </recommendedName>
</protein>
<dbReference type="EMBL" id="FZNV01000002">
    <property type="protein sequence ID" value="SNR38831.1"/>
    <property type="molecule type" value="Genomic_DNA"/>
</dbReference>